<evidence type="ECO:0000313" key="3">
    <source>
        <dbReference type="Proteomes" id="UP000094527"/>
    </source>
</evidence>
<proteinExistence type="predicted"/>
<evidence type="ECO:0000313" key="2">
    <source>
        <dbReference type="EMBL" id="ODM96003.1"/>
    </source>
</evidence>
<gene>
    <name evidence="2" type="ORF">Ocin01_10686</name>
</gene>
<feature type="region of interest" description="Disordered" evidence="1">
    <location>
        <begin position="155"/>
        <end position="255"/>
    </location>
</feature>
<keyword evidence="3" id="KW-1185">Reference proteome</keyword>
<name>A0A1D2MSJ4_ORCCI</name>
<feature type="compositionally biased region" description="Low complexity" evidence="1">
    <location>
        <begin position="234"/>
        <end position="255"/>
    </location>
</feature>
<accession>A0A1D2MSJ4</accession>
<feature type="region of interest" description="Disordered" evidence="1">
    <location>
        <begin position="1"/>
        <end position="61"/>
    </location>
</feature>
<reference evidence="2 3" key="1">
    <citation type="journal article" date="2016" name="Genome Biol. Evol.">
        <title>Gene Family Evolution Reflects Adaptation to Soil Environmental Stressors in the Genome of the Collembolan Orchesella cincta.</title>
        <authorList>
            <person name="Faddeeva-Vakhrusheva A."/>
            <person name="Derks M.F."/>
            <person name="Anvar S.Y."/>
            <person name="Agamennone V."/>
            <person name="Suring W."/>
            <person name="Smit S."/>
            <person name="van Straalen N.M."/>
            <person name="Roelofs D."/>
        </authorList>
    </citation>
    <scope>NUCLEOTIDE SEQUENCE [LARGE SCALE GENOMIC DNA]</scope>
    <source>
        <tissue evidence="2">Mixed pool</tissue>
    </source>
</reference>
<feature type="compositionally biased region" description="Polar residues" evidence="1">
    <location>
        <begin position="51"/>
        <end position="60"/>
    </location>
</feature>
<dbReference type="AlphaFoldDB" id="A0A1D2MSJ4"/>
<protein>
    <submittedName>
        <fullName evidence="2">Uncharacterized protein</fullName>
    </submittedName>
</protein>
<dbReference type="Proteomes" id="UP000094527">
    <property type="component" value="Unassembled WGS sequence"/>
</dbReference>
<feature type="compositionally biased region" description="Low complexity" evidence="1">
    <location>
        <begin position="20"/>
        <end position="50"/>
    </location>
</feature>
<sequence length="351" mass="38756">MPSKVGHLSNKSKSSHPHPGKSSSSSQPVSSSSGSPTTSSESKSTKATGSNENATGTVQTVDLEPSRPGIYKRIACVRYVRPMMPCMYDSWGCPMQMPYSGYGCYNSYGYAGEFPPSTRALIIPPKSKNLYRNARDEDFESNLKNVDVNASFLKIHVPDDPKPPKMKTLPPPPPPPKKKPKVDKSHLLKKFLHESHSKIEPKKKPEHHKEEKKEEKKAEKESPKTPKEEKHSVKSASAKASTAKKPSSSSSSDKTVSNIFVVTDAREHHFDQAVKRRGSSFDAVASHTYQVKTAAKEDPVAPMGFHNDLKNSIYQDMPTPTNAPNATTTQNANNKITNVLYYKGLEEEPHL</sequence>
<dbReference type="EMBL" id="LJIJ01000596">
    <property type="protein sequence ID" value="ODM96003.1"/>
    <property type="molecule type" value="Genomic_DNA"/>
</dbReference>
<feature type="compositionally biased region" description="Basic and acidic residues" evidence="1">
    <location>
        <begin position="182"/>
        <end position="232"/>
    </location>
</feature>
<organism evidence="2 3">
    <name type="scientific">Orchesella cincta</name>
    <name type="common">Springtail</name>
    <name type="synonym">Podura cincta</name>
    <dbReference type="NCBI Taxonomy" id="48709"/>
    <lineage>
        <taxon>Eukaryota</taxon>
        <taxon>Metazoa</taxon>
        <taxon>Ecdysozoa</taxon>
        <taxon>Arthropoda</taxon>
        <taxon>Hexapoda</taxon>
        <taxon>Collembola</taxon>
        <taxon>Entomobryomorpha</taxon>
        <taxon>Entomobryoidea</taxon>
        <taxon>Orchesellidae</taxon>
        <taxon>Orchesellinae</taxon>
        <taxon>Orchesella</taxon>
    </lineage>
</organism>
<evidence type="ECO:0000256" key="1">
    <source>
        <dbReference type="SAM" id="MobiDB-lite"/>
    </source>
</evidence>
<comment type="caution">
    <text evidence="2">The sequence shown here is derived from an EMBL/GenBank/DDBJ whole genome shotgun (WGS) entry which is preliminary data.</text>
</comment>